<dbReference type="RefSeq" id="WP_076744924.1">
    <property type="nucleotide sequence ID" value="NZ_MPSB01000009.1"/>
</dbReference>
<dbReference type="EMBL" id="MPSB01000009">
    <property type="protein sequence ID" value="ONF95715.1"/>
    <property type="molecule type" value="Genomic_DNA"/>
</dbReference>
<dbReference type="AlphaFoldDB" id="A0A1V2ETA3"/>
<proteinExistence type="predicted"/>
<dbReference type="Proteomes" id="UP000188729">
    <property type="component" value="Unassembled WGS sequence"/>
</dbReference>
<reference evidence="1 2" key="1">
    <citation type="submission" date="2016-11" db="EMBL/GenBank/DDBJ databases">
        <title>Genome sequence of Sphingomonas jeddahensis G39.</title>
        <authorList>
            <person name="Poehlein A."/>
            <person name="Wuebbeler J.H."/>
            <person name="Steinbuechel A."/>
            <person name="Daniel R."/>
        </authorList>
    </citation>
    <scope>NUCLEOTIDE SEQUENCE [LARGE SCALE GENOMIC DNA]</scope>
    <source>
        <strain evidence="1 2">G39</strain>
    </source>
</reference>
<gene>
    <name evidence="1" type="ORF">SPHI_21530</name>
</gene>
<evidence type="ECO:0000313" key="1">
    <source>
        <dbReference type="EMBL" id="ONF95715.1"/>
    </source>
</evidence>
<name>A0A1V2ETA3_9SPHN</name>
<protein>
    <submittedName>
        <fullName evidence="1">Uncharacterized protein</fullName>
    </submittedName>
</protein>
<evidence type="ECO:0000313" key="2">
    <source>
        <dbReference type="Proteomes" id="UP000188729"/>
    </source>
</evidence>
<keyword evidence="2" id="KW-1185">Reference proteome</keyword>
<accession>A0A1V2ETA3</accession>
<organism evidence="1 2">
    <name type="scientific">Sphingomonas jeddahensis</name>
    <dbReference type="NCBI Taxonomy" id="1915074"/>
    <lineage>
        <taxon>Bacteria</taxon>
        <taxon>Pseudomonadati</taxon>
        <taxon>Pseudomonadota</taxon>
        <taxon>Alphaproteobacteria</taxon>
        <taxon>Sphingomonadales</taxon>
        <taxon>Sphingomonadaceae</taxon>
        <taxon>Sphingomonas</taxon>
    </lineage>
</organism>
<comment type="caution">
    <text evidence="1">The sequence shown here is derived from an EMBL/GenBank/DDBJ whole genome shotgun (WGS) entry which is preliminary data.</text>
</comment>
<sequence>MYRGDALERLNHVGTAIVCRASSAGETRLQLSTIDNARILHSAGIWSDKKSVDQHSLAQLPVFGHRAALP</sequence>